<feature type="compositionally biased region" description="Polar residues" evidence="1">
    <location>
        <begin position="418"/>
        <end position="427"/>
    </location>
</feature>
<dbReference type="InterPro" id="IPR055754">
    <property type="entry name" value="DUF7330"/>
</dbReference>
<evidence type="ECO:0000256" key="2">
    <source>
        <dbReference type="SAM" id="Phobius"/>
    </source>
</evidence>
<evidence type="ECO:0000313" key="4">
    <source>
        <dbReference type="EMBL" id="TRM63108.1"/>
    </source>
</evidence>
<feature type="region of interest" description="Disordered" evidence="1">
    <location>
        <begin position="418"/>
        <end position="445"/>
    </location>
</feature>
<dbReference type="OrthoDB" id="5570013at2759"/>
<feature type="domain" description="DUF7330" evidence="3">
    <location>
        <begin position="316"/>
        <end position="428"/>
    </location>
</feature>
<feature type="transmembrane region" description="Helical" evidence="2">
    <location>
        <begin position="46"/>
        <end position="64"/>
    </location>
</feature>
<evidence type="ECO:0000313" key="5">
    <source>
        <dbReference type="Proteomes" id="UP000320762"/>
    </source>
</evidence>
<comment type="caution">
    <text evidence="4">The sequence shown here is derived from an EMBL/GenBank/DDBJ whole genome shotgun (WGS) entry which is preliminary data.</text>
</comment>
<name>A0A550CE82_9AGAR</name>
<sequence>MSAPTFDYTYPSKREDAGWSDAQTPLLPGAHPAVAEDRRKIRIRRICHFFFAFTLFVLVIHVLSDTVRIQTSRALGFDFKAMADPEWSIPEGVSIVDCPAWEFGEHSDVGTVSFNFALPAAELFALARGPRSHGTIQIRQSDGETDDVRVNVEMHSDAHGGFDHAKVCLSKRKDEDDSVGVGIFTDHWWDNHHHRGHNHHIHFVVELVLPKHNEVLHITKLTTDMPIFTHNVDELADAVSFDSFNLHTTNAAIHTGSVHTVHGVVRTSNAAIDGVYVADENIALRTSNGRIAASASAIRADIRTSNGHIEGEYSASRELVLLTHNGPINAAVALANDPDGPPTEVDMTTSNSKIRVNLNLTSTKGSSGSFVVGARSSNAGLALEFTDAPLDAALQLNAHTSMGSADVRLHQTYEGSFTASTSHSRVQVQMGDGEDQGRGRKSISVTRHTGSYVEGIVGWSDLGASRGTAHVSTKMGPVSLWV</sequence>
<proteinExistence type="predicted"/>
<evidence type="ECO:0000256" key="1">
    <source>
        <dbReference type="SAM" id="MobiDB-lite"/>
    </source>
</evidence>
<gene>
    <name evidence="4" type="ORF">BD626DRAFT_495515</name>
</gene>
<dbReference type="Pfam" id="PF24016">
    <property type="entry name" value="DUF7330"/>
    <property type="match status" value="1"/>
</dbReference>
<dbReference type="STRING" id="97359.A0A550CE82"/>
<protein>
    <recommendedName>
        <fullName evidence="3">DUF7330 domain-containing protein</fullName>
    </recommendedName>
</protein>
<keyword evidence="2" id="KW-1133">Transmembrane helix</keyword>
<dbReference type="Proteomes" id="UP000320762">
    <property type="component" value="Unassembled WGS sequence"/>
</dbReference>
<accession>A0A550CE82</accession>
<keyword evidence="5" id="KW-1185">Reference proteome</keyword>
<keyword evidence="2" id="KW-0812">Transmembrane</keyword>
<keyword evidence="2" id="KW-0472">Membrane</keyword>
<dbReference type="EMBL" id="VDMD01000010">
    <property type="protein sequence ID" value="TRM63108.1"/>
    <property type="molecule type" value="Genomic_DNA"/>
</dbReference>
<evidence type="ECO:0000259" key="3">
    <source>
        <dbReference type="Pfam" id="PF24016"/>
    </source>
</evidence>
<reference evidence="4 5" key="1">
    <citation type="journal article" date="2019" name="New Phytol.">
        <title>Comparative genomics reveals unique wood-decay strategies and fruiting body development in the Schizophyllaceae.</title>
        <authorList>
            <person name="Almasi E."/>
            <person name="Sahu N."/>
            <person name="Krizsan K."/>
            <person name="Balint B."/>
            <person name="Kovacs G.M."/>
            <person name="Kiss B."/>
            <person name="Cseklye J."/>
            <person name="Drula E."/>
            <person name="Henrissat B."/>
            <person name="Nagy I."/>
            <person name="Chovatia M."/>
            <person name="Adam C."/>
            <person name="LaButti K."/>
            <person name="Lipzen A."/>
            <person name="Riley R."/>
            <person name="Grigoriev I.V."/>
            <person name="Nagy L.G."/>
        </authorList>
    </citation>
    <scope>NUCLEOTIDE SEQUENCE [LARGE SCALE GENOMIC DNA]</scope>
    <source>
        <strain evidence="4 5">NL-1724</strain>
    </source>
</reference>
<dbReference type="AlphaFoldDB" id="A0A550CE82"/>
<organism evidence="4 5">
    <name type="scientific">Schizophyllum amplum</name>
    <dbReference type="NCBI Taxonomy" id="97359"/>
    <lineage>
        <taxon>Eukaryota</taxon>
        <taxon>Fungi</taxon>
        <taxon>Dikarya</taxon>
        <taxon>Basidiomycota</taxon>
        <taxon>Agaricomycotina</taxon>
        <taxon>Agaricomycetes</taxon>
        <taxon>Agaricomycetidae</taxon>
        <taxon>Agaricales</taxon>
        <taxon>Schizophyllaceae</taxon>
        <taxon>Schizophyllum</taxon>
    </lineage>
</organism>